<reference evidence="2 3" key="1">
    <citation type="submission" date="2020-08" db="EMBL/GenBank/DDBJ databases">
        <title>Genomic Encyclopedia of Type Strains, Phase IV (KMG-IV): sequencing the most valuable type-strain genomes for metagenomic binning, comparative biology and taxonomic classification.</title>
        <authorList>
            <person name="Goeker M."/>
        </authorList>
    </citation>
    <scope>NUCLEOTIDE SEQUENCE [LARGE SCALE GENOMIC DNA]</scope>
    <source>
        <strain evidence="2 3">DSM 21431</strain>
    </source>
</reference>
<comment type="caution">
    <text evidence="2">The sequence shown here is derived from an EMBL/GenBank/DDBJ whole genome shotgun (WGS) entry which is preliminary data.</text>
</comment>
<dbReference type="Proteomes" id="UP000548119">
    <property type="component" value="Unassembled WGS sequence"/>
</dbReference>
<sequence length="27" mass="3069">MSKQVSIDDYGILLVICDDDYPYAQFG</sequence>
<protein>
    <submittedName>
        <fullName evidence="2">Uncharacterized protein</fullName>
    </submittedName>
</protein>
<evidence type="ECO:0000313" key="2">
    <source>
        <dbReference type="EMBL" id="MBA9083555.1"/>
    </source>
</evidence>
<name>A0ABR6E4R3_9HYPH</name>
<proteinExistence type="predicted"/>
<dbReference type="EMBL" id="JACJIR010000032">
    <property type="protein sequence ID" value="MBA9083555.1"/>
    <property type="molecule type" value="Genomic_DNA"/>
</dbReference>
<organism evidence="2 3">
    <name type="scientific">Bartonella chomelii</name>
    <dbReference type="NCBI Taxonomy" id="236402"/>
    <lineage>
        <taxon>Bacteria</taxon>
        <taxon>Pseudomonadati</taxon>
        <taxon>Pseudomonadota</taxon>
        <taxon>Alphaproteobacteria</taxon>
        <taxon>Hyphomicrobiales</taxon>
        <taxon>Bartonellaceae</taxon>
        <taxon>Bartonella</taxon>
    </lineage>
</organism>
<keyword evidence="3" id="KW-1185">Reference proteome</keyword>
<feature type="non-terminal residue" evidence="2">
    <location>
        <position position="27"/>
    </location>
</feature>
<accession>A0ABR6E4R3</accession>
<gene>
    <name evidence="1" type="ORF">GGR10_001404</name>
    <name evidence="2" type="ORF">GGR10_001427</name>
</gene>
<evidence type="ECO:0000313" key="1">
    <source>
        <dbReference type="EMBL" id="MBA9083532.1"/>
    </source>
</evidence>
<evidence type="ECO:0000313" key="3">
    <source>
        <dbReference type="Proteomes" id="UP000548119"/>
    </source>
</evidence>
<dbReference type="EMBL" id="JACJIR010000019">
    <property type="protein sequence ID" value="MBA9083532.1"/>
    <property type="molecule type" value="Genomic_DNA"/>
</dbReference>